<dbReference type="Proteomes" id="UP000526233">
    <property type="component" value="Unassembled WGS sequence"/>
</dbReference>
<dbReference type="EMBL" id="PKQI01000003">
    <property type="protein sequence ID" value="NNV22019.1"/>
    <property type="molecule type" value="Genomic_DNA"/>
</dbReference>
<gene>
    <name evidence="1" type="ORF">EHE22_16510</name>
</gene>
<evidence type="ECO:0000313" key="2">
    <source>
        <dbReference type="Proteomes" id="UP000526233"/>
    </source>
</evidence>
<sequence>MSSNNDASHTALEVYVVGDRTMEKVFRPAGLTNVSDLQAVFDAVEKALTEPDLPFRHDDIKRGLILFRTSNNAHGYTNFISLTAKVDALPQIAKDELAGLMRSIASGLSPAPDHAGASKLVEGDGNAAARDVLAERRRQIEAEGWTTKHDDQHSNGEMARAASCYIIDKERTHLPTIPLKWPWSDAWWKPDGYRRNLVKAGALILAEIERLDRLATHPSGGDRHGE</sequence>
<name>A0A7Y3WYA4_9HYPH</name>
<dbReference type="RefSeq" id="WP_171380052.1">
    <property type="nucleotide sequence ID" value="NZ_PKQI01000003.1"/>
</dbReference>
<organism evidence="1 2">
    <name type="scientific">Brucella pseudogrignonensis</name>
    <dbReference type="NCBI Taxonomy" id="419475"/>
    <lineage>
        <taxon>Bacteria</taxon>
        <taxon>Pseudomonadati</taxon>
        <taxon>Pseudomonadota</taxon>
        <taxon>Alphaproteobacteria</taxon>
        <taxon>Hyphomicrobiales</taxon>
        <taxon>Brucellaceae</taxon>
        <taxon>Brucella/Ochrobactrum group</taxon>
        <taxon>Brucella</taxon>
    </lineage>
</organism>
<reference evidence="1 2" key="1">
    <citation type="submission" date="2018-11" db="EMBL/GenBank/DDBJ databases">
        <title>Genome sequencing and analysis.</title>
        <authorList>
            <person name="Huang Y.-T."/>
        </authorList>
    </citation>
    <scope>NUCLEOTIDE SEQUENCE [LARGE SCALE GENOMIC DNA]</scope>
    <source>
        <strain evidence="1 2">SHIN</strain>
    </source>
</reference>
<accession>A0A7Y3WYA4</accession>
<proteinExistence type="predicted"/>
<evidence type="ECO:0008006" key="3">
    <source>
        <dbReference type="Google" id="ProtNLM"/>
    </source>
</evidence>
<protein>
    <recommendedName>
        <fullName evidence="3">Phage protein</fullName>
    </recommendedName>
</protein>
<dbReference type="AlphaFoldDB" id="A0A7Y3WYA4"/>
<evidence type="ECO:0000313" key="1">
    <source>
        <dbReference type="EMBL" id="NNV22019.1"/>
    </source>
</evidence>
<comment type="caution">
    <text evidence="1">The sequence shown here is derived from an EMBL/GenBank/DDBJ whole genome shotgun (WGS) entry which is preliminary data.</text>
</comment>